<comment type="caution">
    <text evidence="1">The sequence shown here is derived from an EMBL/GenBank/DDBJ whole genome shotgun (WGS) entry which is preliminary data.</text>
</comment>
<proteinExistence type="predicted"/>
<dbReference type="AlphaFoldDB" id="A0A9P4U3Y1"/>
<organism evidence="1 2">
    <name type="scientific">Tothia fuscella</name>
    <dbReference type="NCBI Taxonomy" id="1048955"/>
    <lineage>
        <taxon>Eukaryota</taxon>
        <taxon>Fungi</taxon>
        <taxon>Dikarya</taxon>
        <taxon>Ascomycota</taxon>
        <taxon>Pezizomycotina</taxon>
        <taxon>Dothideomycetes</taxon>
        <taxon>Pleosporomycetidae</taxon>
        <taxon>Venturiales</taxon>
        <taxon>Cylindrosympodiaceae</taxon>
        <taxon>Tothia</taxon>
    </lineage>
</organism>
<evidence type="ECO:0000313" key="1">
    <source>
        <dbReference type="EMBL" id="KAF2435503.1"/>
    </source>
</evidence>
<gene>
    <name evidence="1" type="ORF">EJ08DRAFT_340880</name>
</gene>
<evidence type="ECO:0000313" key="2">
    <source>
        <dbReference type="Proteomes" id="UP000800235"/>
    </source>
</evidence>
<keyword evidence="2" id="KW-1185">Reference proteome</keyword>
<reference evidence="1" key="1">
    <citation type="journal article" date="2020" name="Stud. Mycol.">
        <title>101 Dothideomycetes genomes: a test case for predicting lifestyles and emergence of pathogens.</title>
        <authorList>
            <person name="Haridas S."/>
            <person name="Albert R."/>
            <person name="Binder M."/>
            <person name="Bloem J."/>
            <person name="Labutti K."/>
            <person name="Salamov A."/>
            <person name="Andreopoulos B."/>
            <person name="Baker S."/>
            <person name="Barry K."/>
            <person name="Bills G."/>
            <person name="Bluhm B."/>
            <person name="Cannon C."/>
            <person name="Castanera R."/>
            <person name="Culley D."/>
            <person name="Daum C."/>
            <person name="Ezra D."/>
            <person name="Gonzalez J."/>
            <person name="Henrissat B."/>
            <person name="Kuo A."/>
            <person name="Liang C."/>
            <person name="Lipzen A."/>
            <person name="Lutzoni F."/>
            <person name="Magnuson J."/>
            <person name="Mondo S."/>
            <person name="Nolan M."/>
            <person name="Ohm R."/>
            <person name="Pangilinan J."/>
            <person name="Park H.-J."/>
            <person name="Ramirez L."/>
            <person name="Alfaro M."/>
            <person name="Sun H."/>
            <person name="Tritt A."/>
            <person name="Yoshinaga Y."/>
            <person name="Zwiers L.-H."/>
            <person name="Turgeon B."/>
            <person name="Goodwin S."/>
            <person name="Spatafora J."/>
            <person name="Crous P."/>
            <person name="Grigoriev I."/>
        </authorList>
    </citation>
    <scope>NUCLEOTIDE SEQUENCE</scope>
    <source>
        <strain evidence="1">CBS 130266</strain>
    </source>
</reference>
<sequence>MLSRVFLRSITIGLSALPTRTNLTMISATFNSLTQLHRARTSYHLLLTIVIVLLRWTETETWLCAHVLSVCLMVYVLISSV</sequence>
<protein>
    <submittedName>
        <fullName evidence="1">Uncharacterized protein</fullName>
    </submittedName>
</protein>
<dbReference type="EMBL" id="MU007013">
    <property type="protein sequence ID" value="KAF2435503.1"/>
    <property type="molecule type" value="Genomic_DNA"/>
</dbReference>
<name>A0A9P4U3Y1_9PEZI</name>
<dbReference type="Proteomes" id="UP000800235">
    <property type="component" value="Unassembled WGS sequence"/>
</dbReference>
<accession>A0A9P4U3Y1</accession>